<name>A0ABU1T3Z4_9ACTO</name>
<proteinExistence type="predicted"/>
<gene>
    <name evidence="2" type="ORF">J2S36_001645</name>
</gene>
<protein>
    <submittedName>
        <fullName evidence="2">Membrane protein</fullName>
    </submittedName>
</protein>
<evidence type="ECO:0000313" key="2">
    <source>
        <dbReference type="EMBL" id="MDR6940102.1"/>
    </source>
</evidence>
<reference evidence="2 3" key="1">
    <citation type="submission" date="2023-07" db="EMBL/GenBank/DDBJ databases">
        <title>Sequencing the genomes of 1000 actinobacteria strains.</title>
        <authorList>
            <person name="Klenk H.-P."/>
        </authorList>
    </citation>
    <scope>NUCLEOTIDE SEQUENCE [LARGE SCALE GENOMIC DNA]</scope>
    <source>
        <strain evidence="2 3">DSM 15539</strain>
    </source>
</reference>
<dbReference type="SUPFAM" id="SSF103473">
    <property type="entry name" value="MFS general substrate transporter"/>
    <property type="match status" value="1"/>
</dbReference>
<accession>A0ABU1T3Z4</accession>
<dbReference type="Proteomes" id="UP001266099">
    <property type="component" value="Unassembled WGS sequence"/>
</dbReference>
<keyword evidence="1" id="KW-0472">Membrane</keyword>
<dbReference type="Gene3D" id="1.20.1250.20">
    <property type="entry name" value="MFS general substrate transporter like domains"/>
    <property type="match status" value="1"/>
</dbReference>
<feature type="transmembrane region" description="Helical" evidence="1">
    <location>
        <begin position="6"/>
        <end position="36"/>
    </location>
</feature>
<comment type="caution">
    <text evidence="2">The sequence shown here is derived from an EMBL/GenBank/DDBJ whole genome shotgun (WGS) entry which is preliminary data.</text>
</comment>
<organism evidence="2 3">
    <name type="scientific">Arcanobacterium hippocoleae</name>
    <dbReference type="NCBI Taxonomy" id="149017"/>
    <lineage>
        <taxon>Bacteria</taxon>
        <taxon>Bacillati</taxon>
        <taxon>Actinomycetota</taxon>
        <taxon>Actinomycetes</taxon>
        <taxon>Actinomycetales</taxon>
        <taxon>Actinomycetaceae</taxon>
        <taxon>Arcanobacterium</taxon>
    </lineage>
</organism>
<dbReference type="EMBL" id="JAVDUJ010000001">
    <property type="protein sequence ID" value="MDR6940102.1"/>
    <property type="molecule type" value="Genomic_DNA"/>
</dbReference>
<evidence type="ECO:0000256" key="1">
    <source>
        <dbReference type="SAM" id="Phobius"/>
    </source>
</evidence>
<keyword evidence="1" id="KW-1133">Transmembrane helix</keyword>
<evidence type="ECO:0000313" key="3">
    <source>
        <dbReference type="Proteomes" id="UP001266099"/>
    </source>
</evidence>
<dbReference type="InterPro" id="IPR036259">
    <property type="entry name" value="MFS_trans_sf"/>
</dbReference>
<keyword evidence="3" id="KW-1185">Reference proteome</keyword>
<keyword evidence="1" id="KW-0812">Transmembrane</keyword>
<sequence length="131" mass="13617">MLCSSFAGFLIFLSGALLLITGFFNLITAAILAFALGIRTGLAGSVTNMMLRSFIPANLLPKAISVNQARDSVVQLGGEPLGGFLLELGKPIPYLTNCILNAAGFISALMLPSNTFAPAADGKNTVKKSVL</sequence>